<dbReference type="InterPro" id="IPR029063">
    <property type="entry name" value="SAM-dependent_MTases_sf"/>
</dbReference>
<dbReference type="EMBL" id="FNPX01000009">
    <property type="protein sequence ID" value="SDZ27952.1"/>
    <property type="molecule type" value="Genomic_DNA"/>
</dbReference>
<dbReference type="AlphaFoldDB" id="A0A1H3RQG0"/>
<accession>A0A1H3RQG0</accession>
<evidence type="ECO:0000259" key="1">
    <source>
        <dbReference type="Pfam" id="PF08241"/>
    </source>
</evidence>
<keyword evidence="2" id="KW-0808">Transferase</keyword>
<proteinExistence type="predicted"/>
<keyword evidence="2" id="KW-0489">Methyltransferase</keyword>
<sequence>MSAAAEFDAWSAGQNYEHYMGRWSRGIAALFLDWLAPPAQADWLEVGCGTGALTEEILADADPRSIIATDRSADFVSYAEQLIDDSRVRFAIADALDLPGPDASTDIVTSALVLNFVEDRLAALAEMRRVLRPGGVLSFYVWDYPGGGMGIIDAFWTAAAEVDPDAAELRENARFPFCTKDRLNTLCEGAGIPNAEIAAIEMDAVFPDFESFWYPFTLGSGPAPSYCMSLPPDQRYHVKEHLAALVETGGPIVLPARAWAVRADKIGWRFPN</sequence>
<dbReference type="PANTHER" id="PTHR43591">
    <property type="entry name" value="METHYLTRANSFERASE"/>
    <property type="match status" value="1"/>
</dbReference>
<evidence type="ECO:0000313" key="2">
    <source>
        <dbReference type="EMBL" id="SDZ27952.1"/>
    </source>
</evidence>
<dbReference type="CDD" id="cd02440">
    <property type="entry name" value="AdoMet_MTases"/>
    <property type="match status" value="1"/>
</dbReference>
<organism evidence="2 3">
    <name type="scientific">Jannaschia faecimaris</name>
    <dbReference type="NCBI Taxonomy" id="1244108"/>
    <lineage>
        <taxon>Bacteria</taxon>
        <taxon>Pseudomonadati</taxon>
        <taxon>Pseudomonadota</taxon>
        <taxon>Alphaproteobacteria</taxon>
        <taxon>Rhodobacterales</taxon>
        <taxon>Roseobacteraceae</taxon>
        <taxon>Jannaschia</taxon>
    </lineage>
</organism>
<dbReference type="RefSeq" id="WP_092645970.1">
    <property type="nucleotide sequence ID" value="NZ_FNPX01000009.1"/>
</dbReference>
<keyword evidence="3" id="KW-1185">Reference proteome</keyword>
<dbReference type="Pfam" id="PF08241">
    <property type="entry name" value="Methyltransf_11"/>
    <property type="match status" value="1"/>
</dbReference>
<gene>
    <name evidence="2" type="ORF">SAMN05444004_10978</name>
</gene>
<dbReference type="GO" id="GO:0032259">
    <property type="term" value="P:methylation"/>
    <property type="evidence" value="ECO:0007669"/>
    <property type="project" value="UniProtKB-KW"/>
</dbReference>
<dbReference type="InterPro" id="IPR013216">
    <property type="entry name" value="Methyltransf_11"/>
</dbReference>
<name>A0A1H3RQG0_9RHOB</name>
<reference evidence="3" key="1">
    <citation type="submission" date="2016-10" db="EMBL/GenBank/DDBJ databases">
        <authorList>
            <person name="Varghese N."/>
            <person name="Submissions S."/>
        </authorList>
    </citation>
    <scope>NUCLEOTIDE SEQUENCE [LARGE SCALE GENOMIC DNA]</scope>
    <source>
        <strain evidence="3">DSM 100420</strain>
    </source>
</reference>
<protein>
    <submittedName>
        <fullName evidence="2">Methyltransferase domain-containing protein</fullName>
    </submittedName>
</protein>
<feature type="domain" description="Methyltransferase type 11" evidence="1">
    <location>
        <begin position="44"/>
        <end position="138"/>
    </location>
</feature>
<dbReference type="GO" id="GO:0008757">
    <property type="term" value="F:S-adenosylmethionine-dependent methyltransferase activity"/>
    <property type="evidence" value="ECO:0007669"/>
    <property type="project" value="InterPro"/>
</dbReference>
<dbReference type="Gene3D" id="3.40.50.150">
    <property type="entry name" value="Vaccinia Virus protein VP39"/>
    <property type="match status" value="1"/>
</dbReference>
<evidence type="ECO:0000313" key="3">
    <source>
        <dbReference type="Proteomes" id="UP000198914"/>
    </source>
</evidence>
<dbReference type="STRING" id="1244108.SAMN05444004_10978"/>
<dbReference type="Proteomes" id="UP000198914">
    <property type="component" value="Unassembled WGS sequence"/>
</dbReference>
<dbReference type="OrthoDB" id="7657751at2"/>
<dbReference type="SUPFAM" id="SSF53335">
    <property type="entry name" value="S-adenosyl-L-methionine-dependent methyltransferases"/>
    <property type="match status" value="1"/>
</dbReference>